<accession>A0A4Y7L6P2</accession>
<organism evidence="1 2">
    <name type="scientific">Papaver somniferum</name>
    <name type="common">Opium poppy</name>
    <dbReference type="NCBI Taxonomy" id="3469"/>
    <lineage>
        <taxon>Eukaryota</taxon>
        <taxon>Viridiplantae</taxon>
        <taxon>Streptophyta</taxon>
        <taxon>Embryophyta</taxon>
        <taxon>Tracheophyta</taxon>
        <taxon>Spermatophyta</taxon>
        <taxon>Magnoliopsida</taxon>
        <taxon>Ranunculales</taxon>
        <taxon>Papaveraceae</taxon>
        <taxon>Papaveroideae</taxon>
        <taxon>Papaver</taxon>
    </lineage>
</organism>
<sequence>MGLKSWRVRLGEWARGTCYWDGECACQAYAGAGECTKKARGGVREYAWFGADKCVWEVVSAPNLGGASMGLNDVSVDSKGRAKTFKEKADFCSNVFGLD</sequence>
<evidence type="ECO:0000313" key="1">
    <source>
        <dbReference type="EMBL" id="RZC80108.1"/>
    </source>
</evidence>
<name>A0A4Y7L6P2_PAPSO</name>
<evidence type="ECO:0000313" key="2">
    <source>
        <dbReference type="Proteomes" id="UP000316621"/>
    </source>
</evidence>
<dbReference type="Gramene" id="RZC80108">
    <property type="protein sequence ID" value="RZC80108"/>
    <property type="gene ID" value="C5167_042685"/>
</dbReference>
<gene>
    <name evidence="1" type="ORF">C5167_042685</name>
</gene>
<protein>
    <submittedName>
        <fullName evidence="1">Uncharacterized protein</fullName>
    </submittedName>
</protein>
<dbReference type="AlphaFoldDB" id="A0A4Y7L6P2"/>
<dbReference type="EMBL" id="CM010724">
    <property type="protein sequence ID" value="RZC80108.1"/>
    <property type="molecule type" value="Genomic_DNA"/>
</dbReference>
<proteinExistence type="predicted"/>
<reference evidence="1 2" key="1">
    <citation type="journal article" date="2018" name="Science">
        <title>The opium poppy genome and morphinan production.</title>
        <authorList>
            <person name="Guo L."/>
            <person name="Winzer T."/>
            <person name="Yang X."/>
            <person name="Li Y."/>
            <person name="Ning Z."/>
            <person name="He Z."/>
            <person name="Teodor R."/>
            <person name="Lu Y."/>
            <person name="Bowser T.A."/>
            <person name="Graham I.A."/>
            <person name="Ye K."/>
        </authorList>
    </citation>
    <scope>NUCLEOTIDE SEQUENCE [LARGE SCALE GENOMIC DNA]</scope>
    <source>
        <strain evidence="2">cv. HN1</strain>
        <tissue evidence="1">Leaves</tissue>
    </source>
</reference>
<dbReference type="Proteomes" id="UP000316621">
    <property type="component" value="Chromosome 10"/>
</dbReference>
<keyword evidence="2" id="KW-1185">Reference proteome</keyword>